<comment type="similarity">
    <text evidence="1 5">Belongs to the Fmt family.</text>
</comment>
<evidence type="ECO:0000256" key="3">
    <source>
        <dbReference type="ARBA" id="ARBA00022679"/>
    </source>
</evidence>
<keyword evidence="4 5" id="KW-0648">Protein biosynthesis</keyword>
<dbReference type="InterPro" id="IPR041711">
    <property type="entry name" value="Met-tRNA-FMT_N"/>
</dbReference>
<evidence type="ECO:0000256" key="4">
    <source>
        <dbReference type="ARBA" id="ARBA00022917"/>
    </source>
</evidence>
<dbReference type="PANTHER" id="PTHR11138">
    <property type="entry name" value="METHIONYL-TRNA FORMYLTRANSFERASE"/>
    <property type="match status" value="1"/>
</dbReference>
<dbReference type="GO" id="GO:0005829">
    <property type="term" value="C:cytosol"/>
    <property type="evidence" value="ECO:0007669"/>
    <property type="project" value="TreeGrafter"/>
</dbReference>
<dbReference type="Proteomes" id="UP000524237">
    <property type="component" value="Unassembled WGS sequence"/>
</dbReference>
<accession>A0A7W3JSN0</accession>
<dbReference type="CDD" id="cd08704">
    <property type="entry name" value="Met_tRNA_FMT_C"/>
    <property type="match status" value="1"/>
</dbReference>
<dbReference type="InterPro" id="IPR005793">
    <property type="entry name" value="Formyl_trans_C"/>
</dbReference>
<dbReference type="NCBIfam" id="TIGR00460">
    <property type="entry name" value="fmt"/>
    <property type="match status" value="1"/>
</dbReference>
<dbReference type="RefSeq" id="WP_182483913.1">
    <property type="nucleotide sequence ID" value="NZ_JACGWU010000001.1"/>
</dbReference>
<feature type="domain" description="Formyl transferase N-terminal" evidence="6">
    <location>
        <begin position="1"/>
        <end position="169"/>
    </location>
</feature>
<keyword evidence="3 5" id="KW-0808">Transferase</keyword>
<name>A0A7W3JSN0_9MICO</name>
<dbReference type="InterPro" id="IPR002376">
    <property type="entry name" value="Formyl_transf_N"/>
</dbReference>
<gene>
    <name evidence="5" type="primary">fmt</name>
    <name evidence="8" type="ORF">FB555_000580</name>
</gene>
<comment type="function">
    <text evidence="5">Attaches a formyl group to the free amino group of methionyl-tRNA(fMet). The formyl group appears to play a dual role in the initiator identity of N-formylmethionyl-tRNA by promoting its recognition by IF2 and preventing the misappropriation of this tRNA by the elongation apparatus.</text>
</comment>
<evidence type="ECO:0000313" key="8">
    <source>
        <dbReference type="EMBL" id="MBA8828509.1"/>
    </source>
</evidence>
<evidence type="ECO:0000259" key="7">
    <source>
        <dbReference type="Pfam" id="PF02911"/>
    </source>
</evidence>
<evidence type="ECO:0000256" key="5">
    <source>
        <dbReference type="HAMAP-Rule" id="MF_00182"/>
    </source>
</evidence>
<dbReference type="Pfam" id="PF02911">
    <property type="entry name" value="Formyl_trans_C"/>
    <property type="match status" value="1"/>
</dbReference>
<dbReference type="CDD" id="cd08646">
    <property type="entry name" value="FMT_core_Met-tRNA-FMT_N"/>
    <property type="match status" value="1"/>
</dbReference>
<dbReference type="HAMAP" id="MF_00182">
    <property type="entry name" value="Formyl_trans"/>
    <property type="match status" value="1"/>
</dbReference>
<dbReference type="InterPro" id="IPR036477">
    <property type="entry name" value="Formyl_transf_N_sf"/>
</dbReference>
<comment type="catalytic activity">
    <reaction evidence="5">
        <text>L-methionyl-tRNA(fMet) + (6R)-10-formyltetrahydrofolate = N-formyl-L-methionyl-tRNA(fMet) + (6S)-5,6,7,8-tetrahydrofolate + H(+)</text>
        <dbReference type="Rhea" id="RHEA:24380"/>
        <dbReference type="Rhea" id="RHEA-COMP:9952"/>
        <dbReference type="Rhea" id="RHEA-COMP:9953"/>
        <dbReference type="ChEBI" id="CHEBI:15378"/>
        <dbReference type="ChEBI" id="CHEBI:57453"/>
        <dbReference type="ChEBI" id="CHEBI:78530"/>
        <dbReference type="ChEBI" id="CHEBI:78844"/>
        <dbReference type="ChEBI" id="CHEBI:195366"/>
        <dbReference type="EC" id="2.1.2.9"/>
    </reaction>
</comment>
<dbReference type="InterPro" id="IPR011034">
    <property type="entry name" value="Formyl_transferase-like_C_sf"/>
</dbReference>
<dbReference type="InterPro" id="IPR044135">
    <property type="entry name" value="Met-tRNA-FMT_C"/>
</dbReference>
<dbReference type="SUPFAM" id="SSF53328">
    <property type="entry name" value="Formyltransferase"/>
    <property type="match status" value="1"/>
</dbReference>
<dbReference type="EC" id="2.1.2.9" evidence="2 5"/>
<dbReference type="GO" id="GO:0004479">
    <property type="term" value="F:methionyl-tRNA formyltransferase activity"/>
    <property type="evidence" value="ECO:0007669"/>
    <property type="project" value="UniProtKB-UniRule"/>
</dbReference>
<evidence type="ECO:0000313" key="9">
    <source>
        <dbReference type="Proteomes" id="UP000524237"/>
    </source>
</evidence>
<dbReference type="Pfam" id="PF00551">
    <property type="entry name" value="Formyl_trans_N"/>
    <property type="match status" value="1"/>
</dbReference>
<dbReference type="PANTHER" id="PTHR11138:SF5">
    <property type="entry name" value="METHIONYL-TRNA FORMYLTRANSFERASE, MITOCHONDRIAL"/>
    <property type="match status" value="1"/>
</dbReference>
<evidence type="ECO:0000256" key="1">
    <source>
        <dbReference type="ARBA" id="ARBA00010699"/>
    </source>
</evidence>
<reference evidence="8 9" key="1">
    <citation type="submission" date="2020-07" db="EMBL/GenBank/DDBJ databases">
        <title>Sequencing the genomes of 1000 actinobacteria strains.</title>
        <authorList>
            <person name="Klenk H.-P."/>
        </authorList>
    </citation>
    <scope>NUCLEOTIDE SEQUENCE [LARGE SCALE GENOMIC DNA]</scope>
    <source>
        <strain evidence="8 9">DSM 23737</strain>
    </source>
</reference>
<dbReference type="SUPFAM" id="SSF50486">
    <property type="entry name" value="FMT C-terminal domain-like"/>
    <property type="match status" value="1"/>
</dbReference>
<feature type="domain" description="Formyl transferase C-terminal" evidence="7">
    <location>
        <begin position="203"/>
        <end position="297"/>
    </location>
</feature>
<evidence type="ECO:0000256" key="2">
    <source>
        <dbReference type="ARBA" id="ARBA00012261"/>
    </source>
</evidence>
<dbReference type="Gene3D" id="3.40.50.12230">
    <property type="match status" value="1"/>
</dbReference>
<comment type="caution">
    <text evidence="8">The sequence shown here is derived from an EMBL/GenBank/DDBJ whole genome shotgun (WGS) entry which is preliminary data.</text>
</comment>
<dbReference type="AlphaFoldDB" id="A0A7W3JSN0"/>
<dbReference type="EMBL" id="JACGWU010000001">
    <property type="protein sequence ID" value="MBA8828509.1"/>
    <property type="molecule type" value="Genomic_DNA"/>
</dbReference>
<keyword evidence="9" id="KW-1185">Reference proteome</keyword>
<evidence type="ECO:0000259" key="6">
    <source>
        <dbReference type="Pfam" id="PF00551"/>
    </source>
</evidence>
<protein>
    <recommendedName>
        <fullName evidence="2 5">Methionyl-tRNA formyltransferase</fullName>
        <ecNumber evidence="2 5">2.1.2.9</ecNumber>
    </recommendedName>
</protein>
<sequence length="306" mass="32309">MRIIFAGTPEVSVPTLRALVTAGHDVCAVLTRPDAPLGRKRILTPSPVATAALELGIPLVRAARVDAAISAELALFTADLGVVVAYGGLLPQSALNATDHGWINLHFSDLPKWRGAAPVQWSIISGDQEIGTTVFSLVSELDAGDIFSTSRSPIGPDETAGELLARLSISGAAQVCDVVESLSLGTAHAVPQSGHVTLARKMSLDDAHVLCEAPADVVYAQMRGVTPEPGAFVELAGERLKIHRAALSSEAPTLTPGHIEFQAKRVWLGTQTQSLELLQVQPAGKSRMTATDWFRGLHTQESVVIS</sequence>
<organism evidence="8 9">
    <name type="scientific">Alpinimonas psychrophila</name>
    <dbReference type="NCBI Taxonomy" id="748908"/>
    <lineage>
        <taxon>Bacteria</taxon>
        <taxon>Bacillati</taxon>
        <taxon>Actinomycetota</taxon>
        <taxon>Actinomycetes</taxon>
        <taxon>Micrococcales</taxon>
        <taxon>Microbacteriaceae</taxon>
        <taxon>Alpinimonas</taxon>
    </lineage>
</organism>
<proteinExistence type="inferred from homology"/>
<dbReference type="InterPro" id="IPR005794">
    <property type="entry name" value="Fmt"/>
</dbReference>
<feature type="binding site" evidence="5">
    <location>
        <begin position="108"/>
        <end position="111"/>
    </location>
    <ligand>
        <name>(6S)-5,6,7,8-tetrahydrofolate</name>
        <dbReference type="ChEBI" id="CHEBI:57453"/>
    </ligand>
</feature>